<organism evidence="2 3">
    <name type="scientific">Qipengyuania profundimaris</name>
    <dbReference type="NCBI Taxonomy" id="3067652"/>
    <lineage>
        <taxon>Bacteria</taxon>
        <taxon>Pseudomonadati</taxon>
        <taxon>Pseudomonadota</taxon>
        <taxon>Alphaproteobacteria</taxon>
        <taxon>Sphingomonadales</taxon>
        <taxon>Erythrobacteraceae</taxon>
        <taxon>Qipengyuania</taxon>
    </lineage>
</organism>
<keyword evidence="1" id="KW-0732">Signal</keyword>
<evidence type="ECO:0000256" key="1">
    <source>
        <dbReference type="SAM" id="SignalP"/>
    </source>
</evidence>
<proteinExistence type="predicted"/>
<dbReference type="EMBL" id="JAVAIM010000001">
    <property type="protein sequence ID" value="MDP4575611.1"/>
    <property type="molecule type" value="Genomic_DNA"/>
</dbReference>
<gene>
    <name evidence="2" type="ORF">Q9K02_10725</name>
</gene>
<protein>
    <submittedName>
        <fullName evidence="2">Uncharacterized protein</fullName>
    </submittedName>
</protein>
<dbReference type="RefSeq" id="WP_305932890.1">
    <property type="nucleotide sequence ID" value="NZ_JAVAIM010000001.1"/>
</dbReference>
<sequence>MMRTFLLTIASFALASPASAQDETYPADEVFEAFRDGCGPIENQASTAARLEARGWRKVDAEDQAGELADFIAFSNELALGAVAAEDATMSPLQAFEKTVADEKVFIILDEYVLDGSRVSGCQLYDFGESRSIPPSFGERQLGREPDNLLDRPEIQRSEWTPGLNPEHDSFRIFYVPADSPAAEMLRFTGVVLMSDTLGAN</sequence>
<name>A0ABT9HR49_9SPHN</name>
<feature type="signal peptide" evidence="1">
    <location>
        <begin position="1"/>
        <end position="20"/>
    </location>
</feature>
<reference evidence="2 3" key="1">
    <citation type="submission" date="2023-08" db="EMBL/GenBank/DDBJ databases">
        <title>genomic of G39.</title>
        <authorList>
            <person name="Wang Y."/>
        </authorList>
    </citation>
    <scope>NUCLEOTIDE SEQUENCE [LARGE SCALE GENOMIC DNA]</scope>
    <source>
        <strain evidence="2 3">G39</strain>
    </source>
</reference>
<dbReference type="Proteomes" id="UP001240639">
    <property type="component" value="Unassembled WGS sequence"/>
</dbReference>
<evidence type="ECO:0000313" key="3">
    <source>
        <dbReference type="Proteomes" id="UP001240639"/>
    </source>
</evidence>
<feature type="chain" id="PRO_5045998902" evidence="1">
    <location>
        <begin position="21"/>
        <end position="201"/>
    </location>
</feature>
<comment type="caution">
    <text evidence="2">The sequence shown here is derived from an EMBL/GenBank/DDBJ whole genome shotgun (WGS) entry which is preliminary data.</text>
</comment>
<accession>A0ABT9HR49</accession>
<keyword evidence="3" id="KW-1185">Reference proteome</keyword>
<evidence type="ECO:0000313" key="2">
    <source>
        <dbReference type="EMBL" id="MDP4575611.1"/>
    </source>
</evidence>